<feature type="domain" description="RING-type" evidence="2">
    <location>
        <begin position="361"/>
        <end position="399"/>
    </location>
</feature>
<gene>
    <name evidence="3" type="ORF">AN1_LOCUS17916</name>
</gene>
<accession>A0A654FNR7</accession>
<sequence length="409" mass="46318">MGLEEKSLSSSSLVIIAYFHMNFPLDPNMDIYPSSDKHFSCGYASGLIYFYSLSIKLDEFHYDHGPVIYNLPIKKSSHRFFRCETRGHCKRRQLDRQDNQWEEGTMTMPFALEICSAAIELRILVQIEGKLSAKVDFVVLVFRSHFIIDKMIQMDGGDRLRVTLLDRMSTVENGRSSVTLEDILMAETSSFRSLTTPTTPVRNHSSSSLLDVMRRERRRDKTAWKSLRDKLRLKRTATGWISSNPIPTLDNHILTPDNDSHRFNRLGFLLTNSETNRSSHDVSDAAEEVAEREGRLRLGTVLAAEREEMQPPRMSLMELLEDNDGQMYELSAREEVEVEGRDGCDGGGEAVAVTGAAELGCCVCMIRSKGAAFIPCGHTFCRLCSRELWVQRGNCPLCNTAILQVLDIF</sequence>
<dbReference type="EMBL" id="CACRSJ010000109">
    <property type="protein sequence ID" value="VYS62489.1"/>
    <property type="molecule type" value="Genomic_DNA"/>
</dbReference>
<keyword evidence="1" id="KW-0862">Zinc</keyword>
<dbReference type="PANTHER" id="PTHR46629">
    <property type="entry name" value="OS01G0917900 PROTEIN"/>
    <property type="match status" value="1"/>
</dbReference>
<reference evidence="3 4" key="1">
    <citation type="submission" date="2019-11" db="EMBL/GenBank/DDBJ databases">
        <authorList>
            <person name="Jiao W.-B."/>
            <person name="Schneeberger K."/>
        </authorList>
    </citation>
    <scope>NUCLEOTIDE SEQUENCE [LARGE SCALE GENOMIC DNA]</scope>
    <source>
        <strain evidence="4">cv. An-1</strain>
    </source>
</reference>
<keyword evidence="1" id="KW-0863">Zinc-finger</keyword>
<dbReference type="InterPro" id="IPR013083">
    <property type="entry name" value="Znf_RING/FYVE/PHD"/>
</dbReference>
<proteinExistence type="predicted"/>
<protein>
    <recommendedName>
        <fullName evidence="2">RING-type domain-containing protein</fullName>
    </recommendedName>
</protein>
<dbReference type="AlphaFoldDB" id="A0A654FNR7"/>
<dbReference type="InterPro" id="IPR001841">
    <property type="entry name" value="Znf_RING"/>
</dbReference>
<dbReference type="SMART" id="SM00184">
    <property type="entry name" value="RING"/>
    <property type="match status" value="1"/>
</dbReference>
<evidence type="ECO:0000313" key="3">
    <source>
        <dbReference type="EMBL" id="VYS62489.1"/>
    </source>
</evidence>
<evidence type="ECO:0000256" key="1">
    <source>
        <dbReference type="PROSITE-ProRule" id="PRU00175"/>
    </source>
</evidence>
<dbReference type="GO" id="GO:0008270">
    <property type="term" value="F:zinc ion binding"/>
    <property type="evidence" value="ECO:0007669"/>
    <property type="project" value="UniProtKB-KW"/>
</dbReference>
<dbReference type="Proteomes" id="UP000426265">
    <property type="component" value="Unassembled WGS sequence"/>
</dbReference>
<dbReference type="Gene3D" id="3.30.40.10">
    <property type="entry name" value="Zinc/RING finger domain, C3HC4 (zinc finger)"/>
    <property type="match status" value="1"/>
</dbReference>
<organism evidence="3 4">
    <name type="scientific">Arabidopsis thaliana</name>
    <name type="common">Mouse-ear cress</name>
    <dbReference type="NCBI Taxonomy" id="3702"/>
    <lineage>
        <taxon>Eukaryota</taxon>
        <taxon>Viridiplantae</taxon>
        <taxon>Streptophyta</taxon>
        <taxon>Embryophyta</taxon>
        <taxon>Tracheophyta</taxon>
        <taxon>Spermatophyta</taxon>
        <taxon>Magnoliopsida</taxon>
        <taxon>eudicotyledons</taxon>
        <taxon>Gunneridae</taxon>
        <taxon>Pentapetalae</taxon>
        <taxon>rosids</taxon>
        <taxon>malvids</taxon>
        <taxon>Brassicales</taxon>
        <taxon>Brassicaceae</taxon>
        <taxon>Camelineae</taxon>
        <taxon>Arabidopsis</taxon>
    </lineage>
</organism>
<keyword evidence="1" id="KW-0479">Metal-binding</keyword>
<dbReference type="PROSITE" id="PS50089">
    <property type="entry name" value="ZF_RING_2"/>
    <property type="match status" value="1"/>
</dbReference>
<dbReference type="SUPFAM" id="SSF57850">
    <property type="entry name" value="RING/U-box"/>
    <property type="match status" value="1"/>
</dbReference>
<evidence type="ECO:0000259" key="2">
    <source>
        <dbReference type="PROSITE" id="PS50089"/>
    </source>
</evidence>
<evidence type="ECO:0000313" key="4">
    <source>
        <dbReference type="Proteomes" id="UP000426265"/>
    </source>
</evidence>
<name>A0A654FNR7_ARATH</name>
<dbReference type="ExpressionAtlas" id="A0A654FNR7">
    <property type="expression patterns" value="baseline and differential"/>
</dbReference>
<dbReference type="Pfam" id="PF13920">
    <property type="entry name" value="zf-C3HC4_3"/>
    <property type="match status" value="1"/>
</dbReference>